<dbReference type="InterPro" id="IPR001789">
    <property type="entry name" value="Sig_transdc_resp-reg_receiver"/>
</dbReference>
<feature type="domain" description="Response regulatory" evidence="9">
    <location>
        <begin position="46"/>
        <end position="158"/>
    </location>
</feature>
<evidence type="ECO:0000256" key="6">
    <source>
        <dbReference type="PROSITE-ProRule" id="PRU00169"/>
    </source>
</evidence>
<dbReference type="InterPro" id="IPR011006">
    <property type="entry name" value="CheY-like_superfamily"/>
</dbReference>
<reference evidence="10 11" key="1">
    <citation type="submission" date="2021-08" db="EMBL/GenBank/DDBJ databases">
        <authorList>
            <person name="Peeters C."/>
        </authorList>
    </citation>
    <scope>NUCLEOTIDE SEQUENCE [LARGE SCALE GENOMIC DNA]</scope>
    <source>
        <strain evidence="10 11">LMG 21510</strain>
    </source>
</reference>
<dbReference type="Gene3D" id="1.10.10.60">
    <property type="entry name" value="Homeodomain-like"/>
    <property type="match status" value="1"/>
</dbReference>
<evidence type="ECO:0000256" key="4">
    <source>
        <dbReference type="ARBA" id="ARBA00023125"/>
    </source>
</evidence>
<dbReference type="PROSITE" id="PS00676">
    <property type="entry name" value="SIGMA54_INTERACT_2"/>
    <property type="match status" value="1"/>
</dbReference>
<keyword evidence="6" id="KW-0597">Phosphoprotein</keyword>
<dbReference type="Gene3D" id="3.40.50.2300">
    <property type="match status" value="1"/>
</dbReference>
<evidence type="ECO:0000256" key="2">
    <source>
        <dbReference type="ARBA" id="ARBA00022840"/>
    </source>
</evidence>
<keyword evidence="1" id="KW-0547">Nucleotide-binding</keyword>
<evidence type="ECO:0000313" key="11">
    <source>
        <dbReference type="Proteomes" id="UP000721236"/>
    </source>
</evidence>
<dbReference type="PROSITE" id="PS50045">
    <property type="entry name" value="SIGMA54_INTERACT_4"/>
    <property type="match status" value="1"/>
</dbReference>
<protein>
    <submittedName>
        <fullName evidence="10">Regulatory protein AtoC</fullName>
    </submittedName>
</protein>
<dbReference type="EMBL" id="CAJZAH010000004">
    <property type="protein sequence ID" value="CAG9180017.1"/>
    <property type="molecule type" value="Genomic_DNA"/>
</dbReference>
<dbReference type="SUPFAM" id="SSF46689">
    <property type="entry name" value="Homeodomain-like"/>
    <property type="match status" value="1"/>
</dbReference>
<dbReference type="SMART" id="SM00448">
    <property type="entry name" value="REC"/>
    <property type="match status" value="1"/>
</dbReference>
<dbReference type="SUPFAM" id="SSF52540">
    <property type="entry name" value="P-loop containing nucleoside triphosphate hydrolases"/>
    <property type="match status" value="1"/>
</dbReference>
<organism evidence="10 11">
    <name type="scientific">Cupriavidus respiraculi</name>
    <dbReference type="NCBI Taxonomy" id="195930"/>
    <lineage>
        <taxon>Bacteria</taxon>
        <taxon>Pseudomonadati</taxon>
        <taxon>Pseudomonadota</taxon>
        <taxon>Betaproteobacteria</taxon>
        <taxon>Burkholderiales</taxon>
        <taxon>Burkholderiaceae</taxon>
        <taxon>Cupriavidus</taxon>
    </lineage>
</organism>
<sequence>MLRAFRPGRLFEGSRLPAPPLPAGFRVIHAKPARRAGRSYFKPMPHLLIVDDDENTCAALAEIAAAEGFTAATAGDLREACLQIGWQMPDAVLADLKLPDGDGKDLFNEIGSAGVDIILMTGYASVESAVDALRLGATDYLVKPINVARLQTVLKRIATTGDLRAEVRSLRGELRRFGRFGRLLGSSETMQSVYDQLGKVAPTEATVLLIGESGTGKELAAQTVHELSARRRQPFLAVNCGAISPNLIESEMFGHERGSFTGAERQHKGYFERAAGGTLFLDEITEMPIELQVKLLRVLEAGTFMRVGTNRELRADVRVVAATNRNPEEAVAEGKLRADLYHRLNVFPIELPPLRARGDDVVQLANAFLDQLNAEHGTQRSFSPDVLVNVRMHAWPGNVRELRNFVQRAYIMAETDVIAESPVPLQAAAVHSPTTAVVSVPVGMSLADADRQLIFATLEQCAGVKKHAAEILGISLKTLYNRLEEYAAGGKLPDSLKPGGGNPVEGRSTASN</sequence>
<dbReference type="InterPro" id="IPR002197">
    <property type="entry name" value="HTH_Fis"/>
</dbReference>
<proteinExistence type="predicted"/>
<keyword evidence="3" id="KW-0805">Transcription regulation</keyword>
<dbReference type="InterPro" id="IPR027417">
    <property type="entry name" value="P-loop_NTPase"/>
</dbReference>
<evidence type="ECO:0000256" key="1">
    <source>
        <dbReference type="ARBA" id="ARBA00022741"/>
    </source>
</evidence>
<dbReference type="CDD" id="cd00009">
    <property type="entry name" value="AAA"/>
    <property type="match status" value="1"/>
</dbReference>
<dbReference type="InterPro" id="IPR025944">
    <property type="entry name" value="Sigma_54_int_dom_CS"/>
</dbReference>
<dbReference type="PANTHER" id="PTHR32071">
    <property type="entry name" value="TRANSCRIPTIONAL REGULATORY PROTEIN"/>
    <property type="match status" value="1"/>
</dbReference>
<feature type="domain" description="Sigma-54 factor interaction" evidence="8">
    <location>
        <begin position="183"/>
        <end position="411"/>
    </location>
</feature>
<dbReference type="InterPro" id="IPR002078">
    <property type="entry name" value="Sigma_54_int"/>
</dbReference>
<dbReference type="InterPro" id="IPR009057">
    <property type="entry name" value="Homeodomain-like_sf"/>
</dbReference>
<dbReference type="Proteomes" id="UP000721236">
    <property type="component" value="Unassembled WGS sequence"/>
</dbReference>
<keyword evidence="11" id="KW-1185">Reference proteome</keyword>
<dbReference type="InterPro" id="IPR025943">
    <property type="entry name" value="Sigma_54_int_dom_ATP-bd_2"/>
</dbReference>
<dbReference type="PRINTS" id="PR01590">
    <property type="entry name" value="HTHFIS"/>
</dbReference>
<evidence type="ECO:0000256" key="5">
    <source>
        <dbReference type="ARBA" id="ARBA00023163"/>
    </source>
</evidence>
<dbReference type="Gene3D" id="3.40.50.300">
    <property type="entry name" value="P-loop containing nucleotide triphosphate hydrolases"/>
    <property type="match status" value="1"/>
</dbReference>
<dbReference type="SUPFAM" id="SSF52172">
    <property type="entry name" value="CheY-like"/>
    <property type="match status" value="1"/>
</dbReference>
<evidence type="ECO:0000256" key="3">
    <source>
        <dbReference type="ARBA" id="ARBA00023015"/>
    </source>
</evidence>
<dbReference type="InterPro" id="IPR003593">
    <property type="entry name" value="AAA+_ATPase"/>
</dbReference>
<keyword evidence="2" id="KW-0067">ATP-binding</keyword>
<dbReference type="Pfam" id="PF00158">
    <property type="entry name" value="Sigma54_activat"/>
    <property type="match status" value="1"/>
</dbReference>
<evidence type="ECO:0000256" key="7">
    <source>
        <dbReference type="SAM" id="MobiDB-lite"/>
    </source>
</evidence>
<dbReference type="SMART" id="SM00382">
    <property type="entry name" value="AAA"/>
    <property type="match status" value="1"/>
</dbReference>
<accession>A0ABM8XIN3</accession>
<dbReference type="Gene3D" id="1.10.8.60">
    <property type="match status" value="1"/>
</dbReference>
<dbReference type="InterPro" id="IPR058031">
    <property type="entry name" value="AAA_lid_NorR"/>
</dbReference>
<name>A0ABM8XIN3_9BURK</name>
<keyword evidence="5" id="KW-0804">Transcription</keyword>
<feature type="region of interest" description="Disordered" evidence="7">
    <location>
        <begin position="491"/>
        <end position="512"/>
    </location>
</feature>
<keyword evidence="4" id="KW-0238">DNA-binding</keyword>
<gene>
    <name evidence="10" type="primary">atoC</name>
    <name evidence="10" type="ORF">LMG21510_03964</name>
</gene>
<comment type="caution">
    <text evidence="10">The sequence shown here is derived from an EMBL/GenBank/DDBJ whole genome shotgun (WGS) entry which is preliminary data.</text>
</comment>
<dbReference type="Pfam" id="PF25601">
    <property type="entry name" value="AAA_lid_14"/>
    <property type="match status" value="1"/>
</dbReference>
<dbReference type="Pfam" id="PF02954">
    <property type="entry name" value="HTH_8"/>
    <property type="match status" value="1"/>
</dbReference>
<evidence type="ECO:0000313" key="10">
    <source>
        <dbReference type="EMBL" id="CAG9180017.1"/>
    </source>
</evidence>
<dbReference type="PROSITE" id="PS50110">
    <property type="entry name" value="RESPONSE_REGULATORY"/>
    <property type="match status" value="1"/>
</dbReference>
<dbReference type="PROSITE" id="PS00688">
    <property type="entry name" value="SIGMA54_INTERACT_3"/>
    <property type="match status" value="1"/>
</dbReference>
<evidence type="ECO:0000259" key="8">
    <source>
        <dbReference type="PROSITE" id="PS50045"/>
    </source>
</evidence>
<dbReference type="Pfam" id="PF00072">
    <property type="entry name" value="Response_reg"/>
    <property type="match status" value="1"/>
</dbReference>
<feature type="modified residue" description="4-aspartylphosphate" evidence="6">
    <location>
        <position position="95"/>
    </location>
</feature>
<dbReference type="PANTHER" id="PTHR32071:SF117">
    <property type="entry name" value="PTS-DEPENDENT DIHYDROXYACETONE KINASE OPERON REGULATORY PROTEIN-RELATED"/>
    <property type="match status" value="1"/>
</dbReference>
<evidence type="ECO:0000259" key="9">
    <source>
        <dbReference type="PROSITE" id="PS50110"/>
    </source>
</evidence>